<evidence type="ECO:0000256" key="3">
    <source>
        <dbReference type="SAM" id="MobiDB-lite"/>
    </source>
</evidence>
<feature type="compositionally biased region" description="Polar residues" evidence="3">
    <location>
        <begin position="135"/>
        <end position="161"/>
    </location>
</feature>
<feature type="region of interest" description="Disordered" evidence="3">
    <location>
        <begin position="1"/>
        <end position="36"/>
    </location>
</feature>
<dbReference type="OrthoDB" id="660555at2759"/>
<reference evidence="4 5" key="1">
    <citation type="submission" date="2016-07" db="EMBL/GenBank/DDBJ databases">
        <title>Pervasive Adenine N6-methylation of Active Genes in Fungi.</title>
        <authorList>
            <consortium name="DOE Joint Genome Institute"/>
            <person name="Mondo S.J."/>
            <person name="Dannebaum R.O."/>
            <person name="Kuo R.C."/>
            <person name="Labutti K."/>
            <person name="Haridas S."/>
            <person name="Kuo A."/>
            <person name="Salamov A."/>
            <person name="Ahrendt S.R."/>
            <person name="Lipzen A."/>
            <person name="Sullivan W."/>
            <person name="Andreopoulos W.B."/>
            <person name="Clum A."/>
            <person name="Lindquist E."/>
            <person name="Daum C."/>
            <person name="Ramamoorthy G.K."/>
            <person name="Gryganskyi A."/>
            <person name="Culley D."/>
            <person name="Magnuson J.K."/>
            <person name="James T.Y."/>
            <person name="O'Malley M.A."/>
            <person name="Stajich J.E."/>
            <person name="Spatafora J.W."/>
            <person name="Visel A."/>
            <person name="Grigoriev I.V."/>
        </authorList>
    </citation>
    <scope>NUCLEOTIDE SEQUENCE [LARGE SCALE GENOMIC DNA]</scope>
    <source>
        <strain evidence="4 5">NRRL 1336</strain>
    </source>
</reference>
<dbReference type="PRINTS" id="PR00019">
    <property type="entry name" value="LEURICHRPT"/>
</dbReference>
<feature type="region of interest" description="Disordered" evidence="3">
    <location>
        <begin position="135"/>
        <end position="177"/>
    </location>
</feature>
<evidence type="ECO:0000256" key="1">
    <source>
        <dbReference type="ARBA" id="ARBA00022614"/>
    </source>
</evidence>
<dbReference type="SMART" id="SM00369">
    <property type="entry name" value="LRR_TYP"/>
    <property type="match status" value="4"/>
</dbReference>
<dbReference type="AlphaFoldDB" id="A0A1X2IMR0"/>
<proteinExistence type="predicted"/>
<name>A0A1X2IMR0_9FUNG</name>
<dbReference type="EMBL" id="MCGE01000007">
    <property type="protein sequence ID" value="ORZ19307.1"/>
    <property type="molecule type" value="Genomic_DNA"/>
</dbReference>
<feature type="compositionally biased region" description="Acidic residues" evidence="3">
    <location>
        <begin position="164"/>
        <end position="176"/>
    </location>
</feature>
<keyword evidence="2" id="KW-0677">Repeat</keyword>
<feature type="compositionally biased region" description="Basic residues" evidence="3">
    <location>
        <begin position="1"/>
        <end position="10"/>
    </location>
</feature>
<feature type="compositionally biased region" description="Polar residues" evidence="3">
    <location>
        <begin position="481"/>
        <end position="503"/>
    </location>
</feature>
<feature type="compositionally biased region" description="Polar residues" evidence="3">
    <location>
        <begin position="694"/>
        <end position="703"/>
    </location>
</feature>
<dbReference type="GO" id="GO:0005737">
    <property type="term" value="C:cytoplasm"/>
    <property type="evidence" value="ECO:0007669"/>
    <property type="project" value="TreeGrafter"/>
</dbReference>
<evidence type="ECO:0000256" key="2">
    <source>
        <dbReference type="ARBA" id="ARBA00022737"/>
    </source>
</evidence>
<comment type="caution">
    <text evidence="4">The sequence shown here is derived from an EMBL/GenBank/DDBJ whole genome shotgun (WGS) entry which is preliminary data.</text>
</comment>
<dbReference type="Proteomes" id="UP000193560">
    <property type="component" value="Unassembled WGS sequence"/>
</dbReference>
<gene>
    <name evidence="4" type="ORF">BCR42DRAFT_409553</name>
</gene>
<dbReference type="InterPro" id="IPR050216">
    <property type="entry name" value="LRR_domain-containing"/>
</dbReference>
<feature type="compositionally biased region" description="Low complexity" evidence="3">
    <location>
        <begin position="631"/>
        <end position="652"/>
    </location>
</feature>
<feature type="compositionally biased region" description="Polar residues" evidence="3">
    <location>
        <begin position="591"/>
        <end position="624"/>
    </location>
</feature>
<protein>
    <recommendedName>
        <fullName evidence="6">L domain-like protein</fullName>
    </recommendedName>
</protein>
<keyword evidence="1" id="KW-0433">Leucine-rich repeat</keyword>
<feature type="region of interest" description="Disordered" evidence="3">
    <location>
        <begin position="478"/>
        <end position="517"/>
    </location>
</feature>
<dbReference type="InterPro" id="IPR001611">
    <property type="entry name" value="Leu-rich_rpt"/>
</dbReference>
<dbReference type="InterPro" id="IPR003591">
    <property type="entry name" value="Leu-rich_rpt_typical-subtyp"/>
</dbReference>
<feature type="region of interest" description="Disordered" evidence="3">
    <location>
        <begin position="533"/>
        <end position="762"/>
    </location>
</feature>
<dbReference type="PROSITE" id="PS51450">
    <property type="entry name" value="LRR"/>
    <property type="match status" value="2"/>
</dbReference>
<dbReference type="PANTHER" id="PTHR48051">
    <property type="match status" value="1"/>
</dbReference>
<evidence type="ECO:0008006" key="6">
    <source>
        <dbReference type="Google" id="ProtNLM"/>
    </source>
</evidence>
<feature type="compositionally biased region" description="Low complexity" evidence="3">
    <location>
        <begin position="533"/>
        <end position="585"/>
    </location>
</feature>
<dbReference type="SUPFAM" id="SSF52058">
    <property type="entry name" value="L domain-like"/>
    <property type="match status" value="1"/>
</dbReference>
<evidence type="ECO:0000313" key="4">
    <source>
        <dbReference type="EMBL" id="ORZ19307.1"/>
    </source>
</evidence>
<keyword evidence="5" id="KW-1185">Reference proteome</keyword>
<organism evidence="4 5">
    <name type="scientific">Absidia repens</name>
    <dbReference type="NCBI Taxonomy" id="90262"/>
    <lineage>
        <taxon>Eukaryota</taxon>
        <taxon>Fungi</taxon>
        <taxon>Fungi incertae sedis</taxon>
        <taxon>Mucoromycota</taxon>
        <taxon>Mucoromycotina</taxon>
        <taxon>Mucoromycetes</taxon>
        <taxon>Mucorales</taxon>
        <taxon>Cunninghamellaceae</taxon>
        <taxon>Absidia</taxon>
    </lineage>
</organism>
<dbReference type="STRING" id="90262.A0A1X2IMR0"/>
<dbReference type="PANTHER" id="PTHR48051:SF1">
    <property type="entry name" value="RAS SUPPRESSOR PROTEIN 1"/>
    <property type="match status" value="1"/>
</dbReference>
<feature type="compositionally biased region" description="Basic and acidic residues" evidence="3">
    <location>
        <begin position="746"/>
        <end position="755"/>
    </location>
</feature>
<dbReference type="SMART" id="SM00364">
    <property type="entry name" value="LRR_BAC"/>
    <property type="match status" value="4"/>
</dbReference>
<sequence>MGQRGSKHHSPLTFGYVNHSESPPPLPPKDGVDTNDALTSSLTTQQMPPDYVLNHPELYKLELMCQCTSKLTMTSKDNNSSSNEEWIVATQQQECRTCRQNKRMSLVRNHLAKDLEYIDETYYAGVSHYESASNVHSTDTTMTPTEQQVHQASSATGNFGANNDDMDDGHEDDDDHMNENWAKITVGEVASQSSRNASGSGVDGQGDISSSIGARMASAQSASFSLDLSERSLVKLSSGIGYLNNLTKLNLSNNQLSSLPKSIGYLNNLSVLNTSHNQLETLPDTLIYLTKLKAINVSHNAITHLTPSLGSLPELIIIIANDNQIKWVPTEIANLQHMISFNISNNPLPHLPAEISSIKSLRKLIADGCDFRTEFTHKREHDPPSLYEQCARTVVSHQLDLPEQLPDHIRSYLATHQQCSFCHGPYFESFVTRGRFIERVARQPIALEYRLCCAHWNDDKDRLLNLFSSSVTTAPLIGKNAGSSLSSGNGVMTDGTNNMSTYGTRKRSASSSSDLVSSSSSYRLLPTLPPLPSLESCSGSSAGSTLPTPGPSSSTSFSSSSSSSSRLPSPAPTPTTSSTLRPPTANRARSHSSTSITKRIAQFMTTSKSSNDLMTRSRSHSSLRQEVMVPSSLSSATSPSTTSPLQQESSTSFGITTRHHSGDNERRLPLSPVDSAYHEHHHHHQQQQQRHNEPSSVDQQNPSAAHGRHRLTPPNRSGVLPALPTDNDDPSPTSTLLGNRLHHHHQDTGAHDQQHNDGSGTTATIAKMAGHHSYLMSNSQSTPLKATVA</sequence>
<evidence type="ECO:0000313" key="5">
    <source>
        <dbReference type="Proteomes" id="UP000193560"/>
    </source>
</evidence>
<dbReference type="Gene3D" id="3.80.10.10">
    <property type="entry name" value="Ribonuclease Inhibitor"/>
    <property type="match status" value="1"/>
</dbReference>
<dbReference type="InterPro" id="IPR032675">
    <property type="entry name" value="LRR_dom_sf"/>
</dbReference>
<accession>A0A1X2IMR0</accession>